<protein>
    <submittedName>
        <fullName evidence="7">4Fe-4S ferredoxin</fullName>
    </submittedName>
</protein>
<dbReference type="AlphaFoldDB" id="A0A7J0BKW1"/>
<dbReference type="PROSITE" id="PS51379">
    <property type="entry name" value="4FE4S_FER_2"/>
    <property type="match status" value="1"/>
</dbReference>
<accession>A0A7J0BKW1</accession>
<evidence type="ECO:0000313" key="7">
    <source>
        <dbReference type="EMBL" id="GFM34357.1"/>
    </source>
</evidence>
<evidence type="ECO:0000313" key="8">
    <source>
        <dbReference type="Proteomes" id="UP000503840"/>
    </source>
</evidence>
<dbReference type="InterPro" id="IPR054822">
    <property type="entry name" value="DsrO-like"/>
</dbReference>
<comment type="caution">
    <text evidence="7">The sequence shown here is derived from an EMBL/GenBank/DDBJ whole genome shotgun (WGS) entry which is preliminary data.</text>
</comment>
<dbReference type="InterPro" id="IPR006311">
    <property type="entry name" value="TAT_signal"/>
</dbReference>
<keyword evidence="2" id="KW-0479">Metal-binding</keyword>
<dbReference type="PANTHER" id="PTHR43177:SF3">
    <property type="entry name" value="PROTEIN NRFC HOMOLOG"/>
    <property type="match status" value="1"/>
</dbReference>
<keyword evidence="8" id="KW-1185">Reference proteome</keyword>
<evidence type="ECO:0000256" key="4">
    <source>
        <dbReference type="ARBA" id="ARBA00023014"/>
    </source>
</evidence>
<dbReference type="CDD" id="cd10551">
    <property type="entry name" value="PsrB"/>
    <property type="match status" value="1"/>
</dbReference>
<reference evidence="7 8" key="1">
    <citation type="submission" date="2020-05" db="EMBL/GenBank/DDBJ databases">
        <title>Draft genome sequence of Desulfovibrio sp. strain HN2T.</title>
        <authorList>
            <person name="Ueno A."/>
            <person name="Tamazawa S."/>
            <person name="Tamamura S."/>
            <person name="Murakami T."/>
            <person name="Kiyama T."/>
            <person name="Inomata H."/>
            <person name="Amano Y."/>
            <person name="Miyakawa K."/>
            <person name="Tamaki H."/>
            <person name="Naganuma T."/>
            <person name="Kaneko K."/>
        </authorList>
    </citation>
    <scope>NUCLEOTIDE SEQUENCE [LARGE SCALE GENOMIC DNA]</scope>
    <source>
        <strain evidence="7 8">HN2</strain>
    </source>
</reference>
<evidence type="ECO:0000256" key="5">
    <source>
        <dbReference type="SAM" id="SignalP"/>
    </source>
</evidence>
<dbReference type="PROSITE" id="PS00198">
    <property type="entry name" value="4FE4S_FER_1"/>
    <property type="match status" value="1"/>
</dbReference>
<dbReference type="GO" id="GO:0051539">
    <property type="term" value="F:4 iron, 4 sulfur cluster binding"/>
    <property type="evidence" value="ECO:0007669"/>
    <property type="project" value="UniProtKB-KW"/>
</dbReference>
<evidence type="ECO:0000256" key="3">
    <source>
        <dbReference type="ARBA" id="ARBA00023004"/>
    </source>
</evidence>
<dbReference type="NCBIfam" id="NF045797">
    <property type="entry name" value="DsrO"/>
    <property type="match status" value="1"/>
</dbReference>
<name>A0A7J0BKW1_9BACT</name>
<dbReference type="SUPFAM" id="SSF54862">
    <property type="entry name" value="4Fe-4S ferredoxins"/>
    <property type="match status" value="1"/>
</dbReference>
<keyword evidence="4" id="KW-0411">Iron-sulfur</keyword>
<dbReference type="InterPro" id="IPR050954">
    <property type="entry name" value="ET_IronSulfur_Cluster-Binding"/>
</dbReference>
<feature type="chain" id="PRO_5029772987" evidence="5">
    <location>
        <begin position="32"/>
        <end position="259"/>
    </location>
</feature>
<dbReference type="RefSeq" id="WP_174405957.1">
    <property type="nucleotide sequence ID" value="NZ_BLVO01000013.1"/>
</dbReference>
<dbReference type="Gene3D" id="3.30.70.20">
    <property type="match status" value="2"/>
</dbReference>
<feature type="signal peptide" evidence="5">
    <location>
        <begin position="1"/>
        <end position="31"/>
    </location>
</feature>
<feature type="domain" description="4Fe-4S ferredoxin-type" evidence="6">
    <location>
        <begin position="143"/>
        <end position="172"/>
    </location>
</feature>
<dbReference type="EMBL" id="BLVO01000013">
    <property type="protein sequence ID" value="GFM34357.1"/>
    <property type="molecule type" value="Genomic_DNA"/>
</dbReference>
<keyword evidence="3" id="KW-0408">Iron</keyword>
<proteinExistence type="predicted"/>
<dbReference type="Pfam" id="PF13247">
    <property type="entry name" value="Fer4_11"/>
    <property type="match status" value="1"/>
</dbReference>
<dbReference type="GO" id="GO:0046872">
    <property type="term" value="F:metal ion binding"/>
    <property type="evidence" value="ECO:0007669"/>
    <property type="project" value="UniProtKB-KW"/>
</dbReference>
<evidence type="ECO:0000256" key="2">
    <source>
        <dbReference type="ARBA" id="ARBA00022723"/>
    </source>
</evidence>
<evidence type="ECO:0000256" key="1">
    <source>
        <dbReference type="ARBA" id="ARBA00022485"/>
    </source>
</evidence>
<sequence length="259" mass="29192">MKRSRRQFLKVASLSVLGLSTHLATGGIVNAAQQGEQYLPNEHGLKAGRWAMVIDTRAFETPADFEACVTACHKVHNVPHIPNHQDIKWLWTDKYEHVFPEQSNNHMSEALEKRDFLVLCNHCENPPCVRVCPTKATYKRPDGIVAMDYHRCIGCRFCMAGCPYGARSFNFSDPRKHLDMAEVNPEFPTRMIGVVEKCNFCVERLAQGLMPACVEAAEGKIVFGDLNDPESEVRKVLAENFTIRRKPAVGTQPGVYYII</sequence>
<organism evidence="7 8">
    <name type="scientific">Desulfovibrio subterraneus</name>
    <dbReference type="NCBI Taxonomy" id="2718620"/>
    <lineage>
        <taxon>Bacteria</taxon>
        <taxon>Pseudomonadati</taxon>
        <taxon>Thermodesulfobacteriota</taxon>
        <taxon>Desulfovibrionia</taxon>
        <taxon>Desulfovibrionales</taxon>
        <taxon>Desulfovibrionaceae</taxon>
        <taxon>Desulfovibrio</taxon>
    </lineage>
</organism>
<dbReference type="PROSITE" id="PS51318">
    <property type="entry name" value="TAT"/>
    <property type="match status" value="1"/>
</dbReference>
<gene>
    <name evidence="7" type="ORF">DSM101010T_27220</name>
</gene>
<dbReference type="InterPro" id="IPR017900">
    <property type="entry name" value="4Fe4S_Fe_S_CS"/>
</dbReference>
<keyword evidence="5" id="KW-0732">Signal</keyword>
<keyword evidence="1" id="KW-0004">4Fe-4S</keyword>
<dbReference type="Proteomes" id="UP000503840">
    <property type="component" value="Unassembled WGS sequence"/>
</dbReference>
<evidence type="ECO:0000259" key="6">
    <source>
        <dbReference type="PROSITE" id="PS51379"/>
    </source>
</evidence>
<dbReference type="InterPro" id="IPR017896">
    <property type="entry name" value="4Fe4S_Fe-S-bd"/>
</dbReference>
<dbReference type="PANTHER" id="PTHR43177">
    <property type="entry name" value="PROTEIN NRFC"/>
    <property type="match status" value="1"/>
</dbReference>